<gene>
    <name evidence="6" type="primary">xerC_219</name>
    <name evidence="6" type="ORF">SDC9_159740</name>
</gene>
<dbReference type="InterPro" id="IPR013762">
    <property type="entry name" value="Integrase-like_cat_sf"/>
</dbReference>
<evidence type="ECO:0000256" key="3">
    <source>
        <dbReference type="ARBA" id="ARBA00023172"/>
    </source>
</evidence>
<evidence type="ECO:0000256" key="2">
    <source>
        <dbReference type="ARBA" id="ARBA00022908"/>
    </source>
</evidence>
<comment type="subcellular location">
    <subcellularLocation>
        <location evidence="1">Cytoplasm</location>
    </subcellularLocation>
</comment>
<dbReference type="PROSITE" id="PS51898">
    <property type="entry name" value="TYR_RECOMBINASE"/>
    <property type="match status" value="1"/>
</dbReference>
<dbReference type="InterPro" id="IPR050090">
    <property type="entry name" value="Tyrosine_recombinase_XerCD"/>
</dbReference>
<reference evidence="6" key="1">
    <citation type="submission" date="2019-08" db="EMBL/GenBank/DDBJ databases">
        <authorList>
            <person name="Kucharzyk K."/>
            <person name="Murdoch R.W."/>
            <person name="Higgins S."/>
            <person name="Loffler F."/>
        </authorList>
    </citation>
    <scope>NUCLEOTIDE SEQUENCE</scope>
</reference>
<dbReference type="GO" id="GO:0006310">
    <property type="term" value="P:DNA recombination"/>
    <property type="evidence" value="ECO:0007669"/>
    <property type="project" value="UniProtKB-KW"/>
</dbReference>
<dbReference type="InterPro" id="IPR011010">
    <property type="entry name" value="DNA_brk_join_enz"/>
</dbReference>
<name>A0A645FG08_9ZZZZ</name>
<dbReference type="SUPFAM" id="SSF56349">
    <property type="entry name" value="DNA breaking-rejoining enzymes"/>
    <property type="match status" value="1"/>
</dbReference>
<dbReference type="GO" id="GO:0003677">
    <property type="term" value="F:DNA binding"/>
    <property type="evidence" value="ECO:0007669"/>
    <property type="project" value="InterPro"/>
</dbReference>
<dbReference type="PANTHER" id="PTHR30349">
    <property type="entry name" value="PHAGE INTEGRASE-RELATED"/>
    <property type="match status" value="1"/>
</dbReference>
<dbReference type="GO" id="GO:0005737">
    <property type="term" value="C:cytoplasm"/>
    <property type="evidence" value="ECO:0007669"/>
    <property type="project" value="UniProtKB-SubCell"/>
</dbReference>
<dbReference type="GO" id="GO:0015074">
    <property type="term" value="P:DNA integration"/>
    <property type="evidence" value="ECO:0007669"/>
    <property type="project" value="UniProtKB-KW"/>
</dbReference>
<keyword evidence="2" id="KW-0229">DNA integration</keyword>
<dbReference type="EMBL" id="VSSQ01058766">
    <property type="protein sequence ID" value="MPN12422.1"/>
    <property type="molecule type" value="Genomic_DNA"/>
</dbReference>
<accession>A0A645FG08</accession>
<protein>
    <submittedName>
        <fullName evidence="6">Tyrosine recombinase XerC</fullName>
    </submittedName>
</protein>
<dbReference type="Gene3D" id="1.10.443.10">
    <property type="entry name" value="Intergrase catalytic core"/>
    <property type="match status" value="1"/>
</dbReference>
<comment type="caution">
    <text evidence="6">The sequence shown here is derived from an EMBL/GenBank/DDBJ whole genome shotgun (WGS) entry which is preliminary data.</text>
</comment>
<feature type="region of interest" description="Disordered" evidence="4">
    <location>
        <begin position="222"/>
        <end position="264"/>
    </location>
</feature>
<feature type="domain" description="Tyr recombinase" evidence="5">
    <location>
        <begin position="34"/>
        <end position="215"/>
    </location>
</feature>
<proteinExistence type="predicted"/>
<evidence type="ECO:0000256" key="4">
    <source>
        <dbReference type="SAM" id="MobiDB-lite"/>
    </source>
</evidence>
<evidence type="ECO:0000259" key="5">
    <source>
        <dbReference type="PROSITE" id="PS51898"/>
    </source>
</evidence>
<organism evidence="6">
    <name type="scientific">bioreactor metagenome</name>
    <dbReference type="NCBI Taxonomy" id="1076179"/>
    <lineage>
        <taxon>unclassified sequences</taxon>
        <taxon>metagenomes</taxon>
        <taxon>ecological metagenomes</taxon>
    </lineage>
</organism>
<evidence type="ECO:0000313" key="6">
    <source>
        <dbReference type="EMBL" id="MPN12422.1"/>
    </source>
</evidence>
<sequence length="264" mass="29374">MCSVKAFFRYYVNKKNLLETNPALDIDSPALKKTLPKYLSLEECLELLRSVNTEFTERDYCILTLFLNCGMRLSELVGINLTDFKEETIRVVGKGNKERTVYLTDASKDALQQYLTARAALQNLKDKNALFVSKRTGKRLTARRVEQIVEECLAAAGLAGKGYSPHKLRHTAATLMYRSGHVDMLALQEILGHANVSTTQIYTHISREQLDQAVKSSPLAAVKMKKTKEKPQAANSPAAQLDADADTFSDSNIDSGLPETEDLV</sequence>
<dbReference type="AlphaFoldDB" id="A0A645FG08"/>
<dbReference type="InterPro" id="IPR002104">
    <property type="entry name" value="Integrase_catalytic"/>
</dbReference>
<dbReference type="PANTHER" id="PTHR30349:SF77">
    <property type="entry name" value="TYROSINE RECOMBINASE XERC"/>
    <property type="match status" value="1"/>
</dbReference>
<keyword evidence="3" id="KW-0233">DNA recombination</keyword>
<evidence type="ECO:0000256" key="1">
    <source>
        <dbReference type="ARBA" id="ARBA00004496"/>
    </source>
</evidence>
<dbReference type="Pfam" id="PF00589">
    <property type="entry name" value="Phage_integrase"/>
    <property type="match status" value="1"/>
</dbReference>